<evidence type="ECO:0000256" key="1">
    <source>
        <dbReference type="SAM" id="MobiDB-lite"/>
    </source>
</evidence>
<name>A0AAD3SBY7_NEPGR</name>
<sequence length="303" mass="34833">MQSGILHSLIHLPTSGPWPSPSPLGSPSLPELYIHSNPSLRSHFRGLFTNYHHRRWVCKAATTRNRRFNFKSRRSNDEDDDYESSFRRSRPKQRRWWSDENSSSVPDEQEPRILEEVIDSIWIFKVFRSYGWMLPPIILSSLLVTGPKALLITLALPLGQSLLTLAVNKLWRWAQGRPKPKSKAKRSSSSSTTTAEDLIMEEEETKESQRVRKKKMQYQTWVDGHTDASSNNSISSSFGGWDELVGQRMEFDNRSAQKSAQTIGGKERQFKKGKLKRRRAKGRDLPLLLRLLVAIFPFLGSLL</sequence>
<evidence type="ECO:0000313" key="2">
    <source>
        <dbReference type="EMBL" id="GMH08272.1"/>
    </source>
</evidence>
<dbReference type="EMBL" id="BSYO01000008">
    <property type="protein sequence ID" value="GMH08272.1"/>
    <property type="molecule type" value="Genomic_DNA"/>
</dbReference>
<keyword evidence="3" id="KW-1185">Reference proteome</keyword>
<organism evidence="2 3">
    <name type="scientific">Nepenthes gracilis</name>
    <name type="common">Slender pitcher plant</name>
    <dbReference type="NCBI Taxonomy" id="150966"/>
    <lineage>
        <taxon>Eukaryota</taxon>
        <taxon>Viridiplantae</taxon>
        <taxon>Streptophyta</taxon>
        <taxon>Embryophyta</taxon>
        <taxon>Tracheophyta</taxon>
        <taxon>Spermatophyta</taxon>
        <taxon>Magnoliopsida</taxon>
        <taxon>eudicotyledons</taxon>
        <taxon>Gunneridae</taxon>
        <taxon>Pentapetalae</taxon>
        <taxon>Caryophyllales</taxon>
        <taxon>Nepenthaceae</taxon>
        <taxon>Nepenthes</taxon>
    </lineage>
</organism>
<dbReference type="Proteomes" id="UP001279734">
    <property type="component" value="Unassembled WGS sequence"/>
</dbReference>
<reference evidence="2" key="1">
    <citation type="submission" date="2023-05" db="EMBL/GenBank/DDBJ databases">
        <title>Nepenthes gracilis genome sequencing.</title>
        <authorList>
            <person name="Fukushima K."/>
        </authorList>
    </citation>
    <scope>NUCLEOTIDE SEQUENCE</scope>
    <source>
        <strain evidence="2">SING2019-196</strain>
    </source>
</reference>
<dbReference type="PANTHER" id="PTHR35719:SF2">
    <property type="entry name" value="ABC TRANSMEMBRANE TYPE-1 DOMAIN-CONTAINING PROTEIN"/>
    <property type="match status" value="1"/>
</dbReference>
<dbReference type="PANTHER" id="PTHR35719">
    <property type="entry name" value="OS01G0680600 PROTEIN"/>
    <property type="match status" value="1"/>
</dbReference>
<feature type="region of interest" description="Disordered" evidence="1">
    <location>
        <begin position="177"/>
        <end position="210"/>
    </location>
</feature>
<accession>A0AAD3SBY7</accession>
<feature type="region of interest" description="Disordered" evidence="1">
    <location>
        <begin position="255"/>
        <end position="276"/>
    </location>
</feature>
<dbReference type="AlphaFoldDB" id="A0AAD3SBY7"/>
<protein>
    <submittedName>
        <fullName evidence="2">Uncharacterized protein</fullName>
    </submittedName>
</protein>
<evidence type="ECO:0000313" key="3">
    <source>
        <dbReference type="Proteomes" id="UP001279734"/>
    </source>
</evidence>
<proteinExistence type="predicted"/>
<gene>
    <name evidence="2" type="ORF">Nepgr_010112</name>
</gene>
<comment type="caution">
    <text evidence="2">The sequence shown here is derived from an EMBL/GenBank/DDBJ whole genome shotgun (WGS) entry which is preliminary data.</text>
</comment>